<keyword evidence="4 5" id="KW-0472">Membrane</keyword>
<feature type="transmembrane region" description="Helical" evidence="5">
    <location>
        <begin position="186"/>
        <end position="203"/>
    </location>
</feature>
<evidence type="ECO:0000313" key="8">
    <source>
        <dbReference type="Proteomes" id="UP001589646"/>
    </source>
</evidence>
<dbReference type="InterPro" id="IPR052185">
    <property type="entry name" value="IPC_Synthase-Related"/>
</dbReference>
<dbReference type="PANTHER" id="PTHR31310">
    <property type="match status" value="1"/>
</dbReference>
<dbReference type="Proteomes" id="UP001589646">
    <property type="component" value="Unassembled WGS sequence"/>
</dbReference>
<dbReference type="Pfam" id="PF14378">
    <property type="entry name" value="PAP2_3"/>
    <property type="match status" value="1"/>
</dbReference>
<accession>A0ABV5PYG6</accession>
<keyword evidence="2 5" id="KW-0812">Transmembrane</keyword>
<evidence type="ECO:0000256" key="2">
    <source>
        <dbReference type="ARBA" id="ARBA00022692"/>
    </source>
</evidence>
<dbReference type="CDD" id="cd03386">
    <property type="entry name" value="PAP2_Aur1_like"/>
    <property type="match status" value="1"/>
</dbReference>
<gene>
    <name evidence="7" type="ORF">ACFFRN_15970</name>
</gene>
<comment type="subcellular location">
    <subcellularLocation>
        <location evidence="1">Membrane</location>
        <topology evidence="1">Multi-pass membrane protein</topology>
    </subcellularLocation>
</comment>
<evidence type="ECO:0000256" key="4">
    <source>
        <dbReference type="ARBA" id="ARBA00023136"/>
    </source>
</evidence>
<keyword evidence="8" id="KW-1185">Reference proteome</keyword>
<evidence type="ECO:0000259" key="6">
    <source>
        <dbReference type="Pfam" id="PF14378"/>
    </source>
</evidence>
<dbReference type="EMBL" id="JBHMCE010000004">
    <property type="protein sequence ID" value="MFB9528114.1"/>
    <property type="molecule type" value="Genomic_DNA"/>
</dbReference>
<keyword evidence="3 5" id="KW-1133">Transmembrane helix</keyword>
<sequence>MSPLEVAADRLSRLVARARSAALVGRTGGRPAPLVEVAGLLLVILLFSRLHAAAGKDVAAATANALALQSIERAVHLDIALRANQWLTEHPALIQPAVYYYRLYYLAIIGVLVWVFVRHADVYVKVRRTLVAMAVLVLPVFWALPMSPPRFALPGVVDIIAGHDILGGHASREIENGQNLYSAMPSMHVGWSLWCAYAVWYALRGSHPRLALLSWIFPLGMAAVVLITGNHYVLDIAGSATLLVVSIAVASAWGHLAERRRARD</sequence>
<proteinExistence type="predicted"/>
<evidence type="ECO:0000256" key="5">
    <source>
        <dbReference type="SAM" id="Phobius"/>
    </source>
</evidence>
<evidence type="ECO:0000313" key="7">
    <source>
        <dbReference type="EMBL" id="MFB9528114.1"/>
    </source>
</evidence>
<feature type="transmembrane region" description="Helical" evidence="5">
    <location>
        <begin position="210"/>
        <end position="230"/>
    </location>
</feature>
<name>A0ABV5PYG6_9ACTN</name>
<feature type="transmembrane region" description="Helical" evidence="5">
    <location>
        <begin position="99"/>
        <end position="117"/>
    </location>
</feature>
<evidence type="ECO:0000256" key="1">
    <source>
        <dbReference type="ARBA" id="ARBA00004141"/>
    </source>
</evidence>
<dbReference type="RefSeq" id="WP_346126526.1">
    <property type="nucleotide sequence ID" value="NZ_BAAAXC010000015.1"/>
</dbReference>
<evidence type="ECO:0000256" key="3">
    <source>
        <dbReference type="ARBA" id="ARBA00022989"/>
    </source>
</evidence>
<feature type="transmembrane region" description="Helical" evidence="5">
    <location>
        <begin position="236"/>
        <end position="256"/>
    </location>
</feature>
<organism evidence="7 8">
    <name type="scientific">Nonomuraea roseola</name>
    <dbReference type="NCBI Taxonomy" id="46179"/>
    <lineage>
        <taxon>Bacteria</taxon>
        <taxon>Bacillati</taxon>
        <taxon>Actinomycetota</taxon>
        <taxon>Actinomycetes</taxon>
        <taxon>Streptosporangiales</taxon>
        <taxon>Streptosporangiaceae</taxon>
        <taxon>Nonomuraea</taxon>
    </lineage>
</organism>
<dbReference type="InterPro" id="IPR026841">
    <property type="entry name" value="Aur1/Ipt1"/>
</dbReference>
<dbReference type="PANTHER" id="PTHR31310:SF7">
    <property type="entry name" value="PA-PHOSPHATASE RELATED-FAMILY PROTEIN DDB_G0268928"/>
    <property type="match status" value="1"/>
</dbReference>
<protein>
    <submittedName>
        <fullName evidence="7">Phosphatase PAP2 family protein</fullName>
    </submittedName>
</protein>
<reference evidence="7 8" key="1">
    <citation type="submission" date="2024-09" db="EMBL/GenBank/DDBJ databases">
        <authorList>
            <person name="Sun Q."/>
            <person name="Mori K."/>
        </authorList>
    </citation>
    <scope>NUCLEOTIDE SEQUENCE [LARGE SCALE GENOMIC DNA]</scope>
    <source>
        <strain evidence="7 8">JCM 3323</strain>
    </source>
</reference>
<feature type="transmembrane region" description="Helical" evidence="5">
    <location>
        <begin position="129"/>
        <end position="147"/>
    </location>
</feature>
<feature type="domain" description="Inositolphosphotransferase Aur1/Ipt1" evidence="6">
    <location>
        <begin position="67"/>
        <end position="248"/>
    </location>
</feature>
<comment type="caution">
    <text evidence="7">The sequence shown here is derived from an EMBL/GenBank/DDBJ whole genome shotgun (WGS) entry which is preliminary data.</text>
</comment>